<dbReference type="InterPro" id="IPR011042">
    <property type="entry name" value="6-blade_b-propeller_TolB-like"/>
</dbReference>
<dbReference type="RefSeq" id="WP_345029848.1">
    <property type="nucleotide sequence ID" value="NZ_BAABEY010000025.1"/>
</dbReference>
<dbReference type="SUPFAM" id="SSF63829">
    <property type="entry name" value="Calcium-dependent phosphotriesterase"/>
    <property type="match status" value="1"/>
</dbReference>
<dbReference type="Gene3D" id="2.60.40.420">
    <property type="entry name" value="Cupredoxins - blue copper proteins"/>
    <property type="match status" value="1"/>
</dbReference>
<sequence>MHRSVYLLLFALLSAPVSGKGLFVSDSSRTRNYVLESTMLGYFKKDGMRNPTLKANKGDKVRIMIVNGELMPHDLALEKHQVQTRPVLEKGDTASIEFIALQDDVYYCTIPGHRIAGMAGKIAIVEGALTNVAEVAGEIPLQEGRRMNLNFETGDFTDWTTEGSGYKPLMVHQDPSPDHDEKTQLGIGGHYAFSSGGTAHYRQTGVLVSAPFKVTHPYASFRVSGGALEDTRVELTEEGGTVPFFSITGSGRLPLQPVVVDLRKWKDKLIRIRLVDQETGISTIPYIKDDKSAHLNFDDFLFHTTRPVFENELKKEDIIALPPVDVIKYAGLSGRDAAKYMTAPEGFKVTLAASEPEIIRPISFTIDAKNRLWVAEGHTYPVKAKENEGKDRILIFEDTDGDGTLDNRKVFMEGLNLVSGIELGMGGLWIGAAPHLLFVPVDFSKDQPAGPAKILLDGWGYQDTHETLNNLRWGPDGWLYGVHGVFTHSKVGKPGTPEAQRTPLNAAVWRYHPVRHEFEIFSHGTSNPWGIDFNDYGHAFITACVLPHLYHVIQGARYQRQGGKHFNEFTFDDIKTIADHVHWVGDRGPHAGNFRSAKKGGGHAHAGAMIYLGGSWPEGFRNKIFMNNINGARLNVDYPKRSGTGYVASHEPDFMEMNDSWSQWLNMRYDAGGSVYAIDWYDKNQCHSPNPDVHDKTLGRIFKLAHQNDKAVKVDLYQAKNEELIKNLLHPNEWFVRQSRQLLQERGISRKERKTLLKMMGESTDIPRKLRILWTLHVTGSLTEQDYIGLLAYENEYIRSWAIQLGTELFPASVKWTEALTALSRQENPPLVRLYLASALQRLPVAARWGVLANLLPLSGDAKDQNQPLMLWYAFEPAVAENPGKASALALKAAAPEMLSYVIRRLKAVEGAPAKRALQHLKTNLESQGHRYHRELELLAGKE</sequence>
<dbReference type="InterPro" id="IPR055557">
    <property type="entry name" value="DUF7133"/>
</dbReference>
<dbReference type="SUPFAM" id="SSF49503">
    <property type="entry name" value="Cupredoxins"/>
    <property type="match status" value="1"/>
</dbReference>
<dbReference type="Proteomes" id="UP001501508">
    <property type="component" value="Unassembled WGS sequence"/>
</dbReference>
<accession>A0ABP8LZK9</accession>
<keyword evidence="4" id="KW-1185">Reference proteome</keyword>
<dbReference type="PANTHER" id="PTHR33546:SF1">
    <property type="entry name" value="LARGE, MULTIFUNCTIONAL SECRETED PROTEIN"/>
    <property type="match status" value="1"/>
</dbReference>
<dbReference type="Pfam" id="PF23500">
    <property type="entry name" value="DUF7133"/>
    <property type="match status" value="1"/>
</dbReference>
<feature type="domain" description="DUF7133" evidence="2">
    <location>
        <begin position="336"/>
        <end position="707"/>
    </location>
</feature>
<gene>
    <name evidence="3" type="ORF">GCM10023091_26230</name>
</gene>
<keyword evidence="1" id="KW-0732">Signal</keyword>
<dbReference type="Gene3D" id="2.120.10.30">
    <property type="entry name" value="TolB, C-terminal domain"/>
    <property type="match status" value="1"/>
</dbReference>
<name>A0ABP8LZK9_9BACT</name>
<evidence type="ECO:0000313" key="4">
    <source>
        <dbReference type="Proteomes" id="UP001501508"/>
    </source>
</evidence>
<protein>
    <recommendedName>
        <fullName evidence="2">DUF7133 domain-containing protein</fullName>
    </recommendedName>
</protein>
<dbReference type="InterPro" id="IPR013428">
    <property type="entry name" value="Membrane-bound_put_N"/>
</dbReference>
<organism evidence="3 4">
    <name type="scientific">Ravibacter arvi</name>
    <dbReference type="NCBI Taxonomy" id="2051041"/>
    <lineage>
        <taxon>Bacteria</taxon>
        <taxon>Pseudomonadati</taxon>
        <taxon>Bacteroidota</taxon>
        <taxon>Cytophagia</taxon>
        <taxon>Cytophagales</taxon>
        <taxon>Spirosomataceae</taxon>
        <taxon>Ravibacter</taxon>
    </lineage>
</organism>
<reference evidence="4" key="1">
    <citation type="journal article" date="2019" name="Int. J. Syst. Evol. Microbiol.">
        <title>The Global Catalogue of Microorganisms (GCM) 10K type strain sequencing project: providing services to taxonomists for standard genome sequencing and annotation.</title>
        <authorList>
            <consortium name="The Broad Institute Genomics Platform"/>
            <consortium name="The Broad Institute Genome Sequencing Center for Infectious Disease"/>
            <person name="Wu L."/>
            <person name="Ma J."/>
        </authorList>
    </citation>
    <scope>NUCLEOTIDE SEQUENCE [LARGE SCALE GENOMIC DNA]</scope>
    <source>
        <strain evidence="4">JCM 31920</strain>
    </source>
</reference>
<dbReference type="NCBIfam" id="TIGR02604">
    <property type="entry name" value="Piru_Ver_Nterm"/>
    <property type="match status" value="1"/>
</dbReference>
<evidence type="ECO:0000313" key="3">
    <source>
        <dbReference type="EMBL" id="GAA4441247.1"/>
    </source>
</evidence>
<comment type="caution">
    <text evidence="3">The sequence shown here is derived from an EMBL/GenBank/DDBJ whole genome shotgun (WGS) entry which is preliminary data.</text>
</comment>
<dbReference type="EMBL" id="BAABEY010000025">
    <property type="protein sequence ID" value="GAA4441247.1"/>
    <property type="molecule type" value="Genomic_DNA"/>
</dbReference>
<proteinExistence type="predicted"/>
<feature type="chain" id="PRO_5046652215" description="DUF7133 domain-containing protein" evidence="1">
    <location>
        <begin position="20"/>
        <end position="943"/>
    </location>
</feature>
<evidence type="ECO:0000259" key="2">
    <source>
        <dbReference type="Pfam" id="PF23500"/>
    </source>
</evidence>
<evidence type="ECO:0000256" key="1">
    <source>
        <dbReference type="SAM" id="SignalP"/>
    </source>
</evidence>
<dbReference type="InterPro" id="IPR008972">
    <property type="entry name" value="Cupredoxin"/>
</dbReference>
<dbReference type="CDD" id="cd00920">
    <property type="entry name" value="Cupredoxin"/>
    <property type="match status" value="1"/>
</dbReference>
<dbReference type="PANTHER" id="PTHR33546">
    <property type="entry name" value="LARGE, MULTIFUNCTIONAL SECRETED PROTEIN-RELATED"/>
    <property type="match status" value="1"/>
</dbReference>
<feature type="signal peptide" evidence="1">
    <location>
        <begin position="1"/>
        <end position="19"/>
    </location>
</feature>